<dbReference type="RefSeq" id="WP_243330396.1">
    <property type="nucleotide sequence ID" value="NZ_AP027081.1"/>
</dbReference>
<organism evidence="2 3">
    <name type="scientific">Mesoterricola sediminis</name>
    <dbReference type="NCBI Taxonomy" id="2927980"/>
    <lineage>
        <taxon>Bacteria</taxon>
        <taxon>Pseudomonadati</taxon>
        <taxon>Acidobacteriota</taxon>
        <taxon>Holophagae</taxon>
        <taxon>Holophagales</taxon>
        <taxon>Holophagaceae</taxon>
        <taxon>Mesoterricola</taxon>
    </lineage>
</organism>
<feature type="transmembrane region" description="Helical" evidence="1">
    <location>
        <begin position="123"/>
        <end position="144"/>
    </location>
</feature>
<dbReference type="EMBL" id="AP027081">
    <property type="protein sequence ID" value="BDU77057.1"/>
    <property type="molecule type" value="Genomic_DNA"/>
</dbReference>
<keyword evidence="1" id="KW-0812">Transmembrane</keyword>
<feature type="transmembrane region" description="Helical" evidence="1">
    <location>
        <begin position="156"/>
        <end position="178"/>
    </location>
</feature>
<evidence type="ECO:0000313" key="2">
    <source>
        <dbReference type="EMBL" id="BDU77057.1"/>
    </source>
</evidence>
<feature type="transmembrane region" description="Helical" evidence="1">
    <location>
        <begin position="16"/>
        <end position="34"/>
    </location>
</feature>
<keyword evidence="1" id="KW-1133">Transmembrane helix</keyword>
<keyword evidence="3" id="KW-1185">Reference proteome</keyword>
<evidence type="ECO:0000256" key="1">
    <source>
        <dbReference type="SAM" id="Phobius"/>
    </source>
</evidence>
<feature type="transmembrane region" description="Helical" evidence="1">
    <location>
        <begin position="87"/>
        <end position="117"/>
    </location>
</feature>
<feature type="transmembrane region" description="Helical" evidence="1">
    <location>
        <begin position="225"/>
        <end position="246"/>
    </location>
</feature>
<dbReference type="Proteomes" id="UP001228113">
    <property type="component" value="Chromosome"/>
</dbReference>
<accession>A0AA48GZT5</accession>
<protein>
    <submittedName>
        <fullName evidence="2">Uncharacterized protein</fullName>
    </submittedName>
</protein>
<keyword evidence="1" id="KW-0472">Membrane</keyword>
<reference evidence="2" key="1">
    <citation type="journal article" date="2023" name="Int. J. Syst. Evol. Microbiol.">
        <title>Mesoterricola silvestris gen. nov., sp. nov., Mesoterricola sediminis sp. nov., Geothrix oryzae sp. nov., Geothrix edaphica sp. nov., Geothrix rubra sp. nov., and Geothrix limicola sp. nov., six novel members of Acidobacteriota isolated from soils.</title>
        <authorList>
            <person name="Itoh H."/>
            <person name="Sugisawa Y."/>
            <person name="Mise K."/>
            <person name="Xu Z."/>
            <person name="Kuniyasu M."/>
            <person name="Ushijima N."/>
            <person name="Kawano K."/>
            <person name="Kobayashi E."/>
            <person name="Shiratori Y."/>
            <person name="Masuda Y."/>
            <person name="Senoo K."/>
        </authorList>
    </citation>
    <scope>NUCLEOTIDE SEQUENCE</scope>
    <source>
        <strain evidence="2">W786</strain>
    </source>
</reference>
<gene>
    <name evidence="2" type="ORF">METESE_20150</name>
</gene>
<name>A0AA48GZT5_9BACT</name>
<feature type="transmembrane region" description="Helical" evidence="1">
    <location>
        <begin position="190"/>
        <end position="213"/>
    </location>
</feature>
<feature type="transmembrane region" description="Helical" evidence="1">
    <location>
        <begin position="46"/>
        <end position="67"/>
    </location>
</feature>
<proteinExistence type="predicted"/>
<sequence>MKTLAFTGRELRENRLVWAGAAFTAAMAWAWPWLRHLRGGAPEGTALAAVVAAHLGCVFAVAGFLAFRGIPGDLGDRRFSFDLAQPVGLGALVAGRLLGAWLLAIGGGAVVLAPALLGGSLPWGHGLGLLGLSGVLALPVLLAGHLLGIAWRSRSAWILVDLAAAALFLRSQAALAQGLLRKGGGWLDGFMLGTGLLLVLLLALAVGLPLAHGRTDLARVRARQSLVLVAGLAVITAAGCLLAVFARS</sequence>
<dbReference type="AlphaFoldDB" id="A0AA48GZT5"/>
<dbReference type="KEGG" id="msea:METESE_20150"/>
<evidence type="ECO:0000313" key="3">
    <source>
        <dbReference type="Proteomes" id="UP001228113"/>
    </source>
</evidence>